<dbReference type="AlphaFoldDB" id="A0A8H6UJL1"/>
<proteinExistence type="predicted"/>
<evidence type="ECO:0000313" key="4">
    <source>
        <dbReference type="Proteomes" id="UP000662466"/>
    </source>
</evidence>
<dbReference type="GO" id="GO:0005737">
    <property type="term" value="C:cytoplasm"/>
    <property type="evidence" value="ECO:0007669"/>
    <property type="project" value="TreeGrafter"/>
</dbReference>
<evidence type="ECO:0000313" key="2">
    <source>
        <dbReference type="EMBL" id="KAF7156777.1"/>
    </source>
</evidence>
<evidence type="ECO:0000313" key="1">
    <source>
        <dbReference type="EMBL" id="KAF7116539.1"/>
    </source>
</evidence>
<gene>
    <name evidence="1" type="ORF">CNMCM5793_005020</name>
    <name evidence="2" type="ORF">CNMCM6106_001219</name>
</gene>
<dbReference type="EMBL" id="JACBAF010002308">
    <property type="protein sequence ID" value="KAF7156777.1"/>
    <property type="molecule type" value="Genomic_DNA"/>
</dbReference>
<dbReference type="PANTHER" id="PTHR13774">
    <property type="entry name" value="PHENAZINE BIOSYNTHESIS PROTEIN"/>
    <property type="match status" value="1"/>
</dbReference>
<evidence type="ECO:0008006" key="5">
    <source>
        <dbReference type="Google" id="ProtNLM"/>
    </source>
</evidence>
<dbReference type="SUPFAM" id="SSF54506">
    <property type="entry name" value="Diaminopimelate epimerase-like"/>
    <property type="match status" value="1"/>
</dbReference>
<dbReference type="Gene3D" id="3.10.310.10">
    <property type="entry name" value="Diaminopimelate Epimerase, Chain A, domain 1"/>
    <property type="match status" value="2"/>
</dbReference>
<keyword evidence="3" id="KW-1185">Reference proteome</keyword>
<dbReference type="Proteomes" id="UP000662466">
    <property type="component" value="Unassembled WGS sequence"/>
</dbReference>
<sequence>MRFSYSIRILKDAKQDFSSSLDFYLNSNKPIASIMTEQVRFVTLDVFTSQPYAGNPLAVVFLPDSTKPGLTQEQKQSIAREFNLSETIFVHADKGEKRTIDIFTTDSELPFAGHPTIGAACWFLYLSQDEDKGVVKTLVTKSGEIPISLQAGQPSPSVTARIAHNTRLHRSKFPLEELIRLHPFLSGFFGITGTVEPAFPIFSIVKGMSQVHVELPSLKALAAVTTATGGEVISAGSGYLDEGWDEGLCVMYFYVRNVKDPQTGANTIRTRAILGNLEDPATGSAASGLAAYLSLMEGKPGQYKYNIVQGVEMGRRSEIGVEVVVNQDKKIDTVKLQGGAVKVSEGSILLPPK</sequence>
<dbReference type="NCBIfam" id="TIGR00654">
    <property type="entry name" value="PhzF_family"/>
    <property type="match status" value="1"/>
</dbReference>
<name>A0A8H6UJL1_9EURO</name>
<dbReference type="OrthoDB" id="75169at2759"/>
<dbReference type="Proteomes" id="UP000630445">
    <property type="component" value="Unassembled WGS sequence"/>
</dbReference>
<accession>A0A8H6UJL1</accession>
<dbReference type="Pfam" id="PF02567">
    <property type="entry name" value="PhzC-PhzF"/>
    <property type="match status" value="1"/>
</dbReference>
<dbReference type="GO" id="GO:0016853">
    <property type="term" value="F:isomerase activity"/>
    <property type="evidence" value="ECO:0007669"/>
    <property type="project" value="TreeGrafter"/>
</dbReference>
<protein>
    <recommendedName>
        <fullName evidence="5">Phenazine biosynthesis-like protein</fullName>
    </recommendedName>
</protein>
<comment type="caution">
    <text evidence="2">The sequence shown here is derived from an EMBL/GenBank/DDBJ whole genome shotgun (WGS) entry which is preliminary data.</text>
</comment>
<organism evidence="2 4">
    <name type="scientific">Aspergillus hiratsukae</name>
    <dbReference type="NCBI Taxonomy" id="1194566"/>
    <lineage>
        <taxon>Eukaryota</taxon>
        <taxon>Fungi</taxon>
        <taxon>Dikarya</taxon>
        <taxon>Ascomycota</taxon>
        <taxon>Pezizomycotina</taxon>
        <taxon>Eurotiomycetes</taxon>
        <taxon>Eurotiomycetidae</taxon>
        <taxon>Eurotiales</taxon>
        <taxon>Aspergillaceae</taxon>
        <taxon>Aspergillus</taxon>
        <taxon>Aspergillus subgen. Fumigati</taxon>
    </lineage>
</organism>
<reference evidence="2" key="1">
    <citation type="submission" date="2020-06" db="EMBL/GenBank/DDBJ databases">
        <title>Draft genome sequences of strains closely related to Aspergillus parafelis and Aspergillus hiratsukae.</title>
        <authorList>
            <person name="Dos Santos R.A.C."/>
            <person name="Rivero-Menendez O."/>
            <person name="Steenwyk J.L."/>
            <person name="Mead M.E."/>
            <person name="Goldman G.H."/>
            <person name="Alastruey-Izquierdo A."/>
            <person name="Rokas A."/>
        </authorList>
    </citation>
    <scope>NUCLEOTIDE SEQUENCE</scope>
    <source>
        <strain evidence="1">CNM-CM5793</strain>
        <strain evidence="2">CNM-CM6106</strain>
    </source>
</reference>
<dbReference type="EMBL" id="JACBAD010002101">
    <property type="protein sequence ID" value="KAF7116539.1"/>
    <property type="molecule type" value="Genomic_DNA"/>
</dbReference>
<dbReference type="PANTHER" id="PTHR13774:SF32">
    <property type="entry name" value="ANTISENSE-ENHANCING SEQUENCE 1"/>
    <property type="match status" value="1"/>
</dbReference>
<dbReference type="InterPro" id="IPR003719">
    <property type="entry name" value="Phenazine_PhzF-like"/>
</dbReference>
<evidence type="ECO:0000313" key="3">
    <source>
        <dbReference type="Proteomes" id="UP000630445"/>
    </source>
</evidence>